<reference evidence="3" key="1">
    <citation type="journal article" date="2014" name="Int. J. Syst. Evol. Microbiol.">
        <title>Complete genome sequence of Corynebacterium casei LMG S-19264T (=DSM 44701T), isolated from a smear-ripened cheese.</title>
        <authorList>
            <consortium name="US DOE Joint Genome Institute (JGI-PGF)"/>
            <person name="Walter F."/>
            <person name="Albersmeier A."/>
            <person name="Kalinowski J."/>
            <person name="Ruckert C."/>
        </authorList>
    </citation>
    <scope>NUCLEOTIDE SEQUENCE</scope>
    <source>
        <strain evidence="3">CGMCC 1.15880</strain>
    </source>
</reference>
<gene>
    <name evidence="3" type="ORF">GCM10011498_32620</name>
</gene>
<proteinExistence type="predicted"/>
<dbReference type="Pfam" id="PF00534">
    <property type="entry name" value="Glycos_transf_1"/>
    <property type="match status" value="1"/>
</dbReference>
<dbReference type="PANTHER" id="PTHR12526">
    <property type="entry name" value="GLYCOSYLTRANSFERASE"/>
    <property type="match status" value="1"/>
</dbReference>
<organism evidence="3 4">
    <name type="scientific">Neptunicoccus cionae</name>
    <dbReference type="NCBI Taxonomy" id="2035344"/>
    <lineage>
        <taxon>Bacteria</taxon>
        <taxon>Pseudomonadati</taxon>
        <taxon>Pseudomonadota</taxon>
        <taxon>Alphaproteobacteria</taxon>
        <taxon>Rhodobacterales</taxon>
        <taxon>Paracoccaceae</taxon>
        <taxon>Neptunicoccus</taxon>
    </lineage>
</organism>
<evidence type="ECO:0000259" key="2">
    <source>
        <dbReference type="Pfam" id="PF00534"/>
    </source>
</evidence>
<keyword evidence="4" id="KW-1185">Reference proteome</keyword>
<feature type="domain" description="Glycosyl transferase family 1" evidence="2">
    <location>
        <begin position="192"/>
        <end position="337"/>
    </location>
</feature>
<feature type="compositionally biased region" description="Basic and acidic residues" evidence="1">
    <location>
        <begin position="385"/>
        <end position="395"/>
    </location>
</feature>
<sequence length="395" mass="44189">MLTKKFVDGMARMAMLWGGPIVAIMRPHTAASTGNLDDAEFDLDQLPFSVRIVPYSGNHIYTALADADAVMLGGDHRLANLTQWCRSQGKKTVFVTEYSLRTRFQIIDAEITNPIIRYRRYLWAWRQERRNLRGITAADAVQCNGTPTYDIYRKINGNTLLFFDNRMTVDMLADSEAVAARLGDMDRNTHLRIAYSGRLTAVKGGDDLIEVARHLKDAGLNFSFDIYGEGDLRPIMEQRICEYGLGERVRLHGVVDFATELLPAVRSHVDLFVCCHRQGDPSCTYLETFGCGVPVVGYANDALCGLTKGRAIGWTTPINDARQLAKKVADLQAHPEQLSHASFEALAFATDHTFEKEFAARISQVRKLLEDPPSPLRELPLAKPALKDQKNAESR</sequence>
<protein>
    <recommendedName>
        <fullName evidence="2">Glycosyl transferase family 1 domain-containing protein</fullName>
    </recommendedName>
</protein>
<accession>A0A916R267</accession>
<comment type="caution">
    <text evidence="3">The sequence shown here is derived from an EMBL/GenBank/DDBJ whole genome shotgun (WGS) entry which is preliminary data.</text>
</comment>
<dbReference type="SUPFAM" id="SSF53756">
    <property type="entry name" value="UDP-Glycosyltransferase/glycogen phosphorylase"/>
    <property type="match status" value="1"/>
</dbReference>
<dbReference type="RefSeq" id="WP_188677877.1">
    <property type="nucleotide sequence ID" value="NZ_BMKA01000006.1"/>
</dbReference>
<evidence type="ECO:0000313" key="4">
    <source>
        <dbReference type="Proteomes" id="UP000628017"/>
    </source>
</evidence>
<dbReference type="CDD" id="cd03801">
    <property type="entry name" value="GT4_PimA-like"/>
    <property type="match status" value="1"/>
</dbReference>
<dbReference type="AlphaFoldDB" id="A0A916R267"/>
<dbReference type="EMBL" id="BMKA01000006">
    <property type="protein sequence ID" value="GGA28986.1"/>
    <property type="molecule type" value="Genomic_DNA"/>
</dbReference>
<evidence type="ECO:0000256" key="1">
    <source>
        <dbReference type="SAM" id="MobiDB-lite"/>
    </source>
</evidence>
<feature type="region of interest" description="Disordered" evidence="1">
    <location>
        <begin position="372"/>
        <end position="395"/>
    </location>
</feature>
<dbReference type="Proteomes" id="UP000628017">
    <property type="component" value="Unassembled WGS sequence"/>
</dbReference>
<dbReference type="InterPro" id="IPR001296">
    <property type="entry name" value="Glyco_trans_1"/>
</dbReference>
<reference evidence="3" key="2">
    <citation type="submission" date="2020-09" db="EMBL/GenBank/DDBJ databases">
        <authorList>
            <person name="Sun Q."/>
            <person name="Zhou Y."/>
        </authorList>
    </citation>
    <scope>NUCLEOTIDE SEQUENCE</scope>
    <source>
        <strain evidence="3">CGMCC 1.15880</strain>
    </source>
</reference>
<name>A0A916R267_9RHOB</name>
<evidence type="ECO:0000313" key="3">
    <source>
        <dbReference type="EMBL" id="GGA28986.1"/>
    </source>
</evidence>
<dbReference type="Gene3D" id="3.40.50.2000">
    <property type="entry name" value="Glycogen Phosphorylase B"/>
    <property type="match status" value="1"/>
</dbReference>